<evidence type="ECO:0000256" key="1">
    <source>
        <dbReference type="ARBA" id="ARBA00023125"/>
    </source>
</evidence>
<feature type="domain" description="HTH tetR-type" evidence="3">
    <location>
        <begin position="6"/>
        <end position="66"/>
    </location>
</feature>
<dbReference type="SUPFAM" id="SSF46689">
    <property type="entry name" value="Homeodomain-like"/>
    <property type="match status" value="1"/>
</dbReference>
<protein>
    <submittedName>
        <fullName evidence="4">Transcriptional regulator, TetR family</fullName>
    </submittedName>
</protein>
<organism evidence="4 5">
    <name type="scientific">Mesorhizobium australicum</name>
    <dbReference type="NCBI Taxonomy" id="536018"/>
    <lineage>
        <taxon>Bacteria</taxon>
        <taxon>Pseudomonadati</taxon>
        <taxon>Pseudomonadota</taxon>
        <taxon>Alphaproteobacteria</taxon>
        <taxon>Hyphomicrobiales</taxon>
        <taxon>Phyllobacteriaceae</taxon>
        <taxon>Mesorhizobium</taxon>
    </lineage>
</organism>
<sequence>MRTPRANSRERILAAAAEVARETGPGSLSLDAVAHRAGVSKGGLLYNFPSKAKLMQALVASYVEEFERELDKSVAGGETLLAAYLRLSMLKCEDDETASWIFSAMAEDPHFLEPVRQHRRRLLDRLKAESSDPADLLIVFFAMEGLLSMKLFDTTILSADERDMIRERLPRIASELRS</sequence>
<evidence type="ECO:0000313" key="5">
    <source>
        <dbReference type="Proteomes" id="UP000193083"/>
    </source>
</evidence>
<dbReference type="PANTHER" id="PTHR30055">
    <property type="entry name" value="HTH-TYPE TRANSCRIPTIONAL REGULATOR RUTR"/>
    <property type="match status" value="1"/>
</dbReference>
<dbReference type="InterPro" id="IPR009057">
    <property type="entry name" value="Homeodomain-like_sf"/>
</dbReference>
<name>A0A1X7PZK2_9HYPH</name>
<keyword evidence="1 2" id="KW-0238">DNA-binding</keyword>
<dbReference type="Pfam" id="PF17937">
    <property type="entry name" value="TetR_C_28"/>
    <property type="match status" value="1"/>
</dbReference>
<evidence type="ECO:0000259" key="3">
    <source>
        <dbReference type="PROSITE" id="PS50977"/>
    </source>
</evidence>
<keyword evidence="5" id="KW-1185">Reference proteome</keyword>
<gene>
    <name evidence="4" type="ORF">SAMN02982922_5841</name>
</gene>
<dbReference type="PANTHER" id="PTHR30055:SF223">
    <property type="entry name" value="HTH-TYPE TRANSCRIPTIONAL REGULATOR UIDR"/>
    <property type="match status" value="1"/>
</dbReference>
<evidence type="ECO:0000313" key="4">
    <source>
        <dbReference type="EMBL" id="SMH57611.1"/>
    </source>
</evidence>
<dbReference type="GO" id="GO:0003700">
    <property type="term" value="F:DNA-binding transcription factor activity"/>
    <property type="evidence" value="ECO:0007669"/>
    <property type="project" value="TreeGrafter"/>
</dbReference>
<dbReference type="EMBL" id="FXBL01000004">
    <property type="protein sequence ID" value="SMH57611.1"/>
    <property type="molecule type" value="Genomic_DNA"/>
</dbReference>
<dbReference type="GO" id="GO:0000976">
    <property type="term" value="F:transcription cis-regulatory region binding"/>
    <property type="evidence" value="ECO:0007669"/>
    <property type="project" value="TreeGrafter"/>
</dbReference>
<reference evidence="4 5" key="1">
    <citation type="submission" date="2017-04" db="EMBL/GenBank/DDBJ databases">
        <authorList>
            <person name="Afonso C.L."/>
            <person name="Miller P.J."/>
            <person name="Scott M.A."/>
            <person name="Spackman E."/>
            <person name="Goraichik I."/>
            <person name="Dimitrov K.M."/>
            <person name="Suarez D.L."/>
            <person name="Swayne D.E."/>
        </authorList>
    </citation>
    <scope>NUCLEOTIDE SEQUENCE [LARGE SCALE GENOMIC DNA]</scope>
    <source>
        <strain evidence="4 5">B5P</strain>
    </source>
</reference>
<dbReference type="RefSeq" id="WP_085467390.1">
    <property type="nucleotide sequence ID" value="NZ_FXBL01000004.1"/>
</dbReference>
<accession>A0A1X7PZK2</accession>
<dbReference type="AlphaFoldDB" id="A0A1X7PZK2"/>
<dbReference type="InterPro" id="IPR050109">
    <property type="entry name" value="HTH-type_TetR-like_transc_reg"/>
</dbReference>
<dbReference type="Gene3D" id="1.10.357.10">
    <property type="entry name" value="Tetracycline Repressor, domain 2"/>
    <property type="match status" value="1"/>
</dbReference>
<dbReference type="Pfam" id="PF00440">
    <property type="entry name" value="TetR_N"/>
    <property type="match status" value="1"/>
</dbReference>
<dbReference type="Proteomes" id="UP000193083">
    <property type="component" value="Unassembled WGS sequence"/>
</dbReference>
<dbReference type="OrthoDB" id="9809772at2"/>
<dbReference type="InterPro" id="IPR041479">
    <property type="entry name" value="TetR_CgmR_C"/>
</dbReference>
<proteinExistence type="predicted"/>
<evidence type="ECO:0000256" key="2">
    <source>
        <dbReference type="PROSITE-ProRule" id="PRU00335"/>
    </source>
</evidence>
<dbReference type="PROSITE" id="PS50977">
    <property type="entry name" value="HTH_TETR_2"/>
    <property type="match status" value="1"/>
</dbReference>
<feature type="DNA-binding region" description="H-T-H motif" evidence="2">
    <location>
        <begin position="29"/>
        <end position="48"/>
    </location>
</feature>
<dbReference type="PRINTS" id="PR00455">
    <property type="entry name" value="HTHTETR"/>
</dbReference>
<dbReference type="InterPro" id="IPR001647">
    <property type="entry name" value="HTH_TetR"/>
</dbReference>